<dbReference type="SUPFAM" id="SSF53383">
    <property type="entry name" value="PLP-dependent transferases"/>
    <property type="match status" value="1"/>
</dbReference>
<dbReference type="SUPFAM" id="SSF57184">
    <property type="entry name" value="Growth factor receptor domain"/>
    <property type="match status" value="1"/>
</dbReference>
<evidence type="ECO:0000256" key="15">
    <source>
        <dbReference type="PROSITE-ProRule" id="PRU00461"/>
    </source>
</evidence>
<dbReference type="InterPro" id="IPR005814">
    <property type="entry name" value="Aminotrans_3"/>
</dbReference>
<dbReference type="Gene3D" id="2.10.25.10">
    <property type="entry name" value="Laminin"/>
    <property type="match status" value="4"/>
</dbReference>
<dbReference type="InterPro" id="IPR049704">
    <property type="entry name" value="Aminotrans_3_PPA_site"/>
</dbReference>
<comment type="caution">
    <text evidence="18">The sequence shown here is derived from an EMBL/GenBank/DDBJ whole genome shotgun (WGS) entry which is preliminary data.</text>
</comment>
<dbReference type="SMART" id="SM00181">
    <property type="entry name" value="EGF"/>
    <property type="match status" value="9"/>
</dbReference>
<keyword evidence="3" id="KW-0245">EGF-like domain</keyword>
<feature type="disulfide bond" evidence="14">
    <location>
        <begin position="699"/>
        <end position="714"/>
    </location>
</feature>
<dbReference type="PROSITE" id="PS01186">
    <property type="entry name" value="EGF_2"/>
    <property type="match status" value="1"/>
</dbReference>
<evidence type="ECO:0000256" key="12">
    <source>
        <dbReference type="ARBA" id="ARBA00023170"/>
    </source>
</evidence>
<dbReference type="InterPro" id="IPR051221">
    <property type="entry name" value="LDLR-related"/>
</dbReference>
<dbReference type="InterPro" id="IPR000152">
    <property type="entry name" value="EGF-type_Asp/Asn_hydroxyl_site"/>
</dbReference>
<dbReference type="InterPro" id="IPR009030">
    <property type="entry name" value="Growth_fac_rcpt_cys_sf"/>
</dbReference>
<dbReference type="InterPro" id="IPR023415">
    <property type="entry name" value="LDLR_class-A_CS"/>
</dbReference>
<dbReference type="OrthoDB" id="8831087at2759"/>
<feature type="disulfide bond" evidence="14">
    <location>
        <begin position="643"/>
        <end position="661"/>
    </location>
</feature>
<keyword evidence="7" id="KW-0677">Repeat</keyword>
<dbReference type="InterPro" id="IPR001881">
    <property type="entry name" value="EGF-like_Ca-bd_dom"/>
</dbReference>
<feature type="disulfide bond" evidence="14">
    <location>
        <begin position="1649"/>
        <end position="1664"/>
    </location>
</feature>
<protein>
    <recommendedName>
        <fullName evidence="17">EGF-like domain-containing protein</fullName>
    </recommendedName>
</protein>
<evidence type="ECO:0000256" key="11">
    <source>
        <dbReference type="ARBA" id="ARBA00023157"/>
    </source>
</evidence>
<dbReference type="PROSITE" id="PS50068">
    <property type="entry name" value="LDLRA_2"/>
    <property type="match status" value="13"/>
</dbReference>
<evidence type="ECO:0000256" key="16">
    <source>
        <dbReference type="SAM" id="Phobius"/>
    </source>
</evidence>
<dbReference type="FunFam" id="2.120.10.30:FF:000241">
    <property type="entry name" value="Low-density lipoprotein receptor-related protein 6"/>
    <property type="match status" value="1"/>
</dbReference>
<dbReference type="Gene3D" id="3.90.1150.10">
    <property type="entry name" value="Aspartate Aminotransferase, domain 1"/>
    <property type="match status" value="1"/>
</dbReference>
<dbReference type="SUPFAM" id="SSF63825">
    <property type="entry name" value="YWTD domain"/>
    <property type="match status" value="3"/>
</dbReference>
<dbReference type="Gene3D" id="4.10.400.10">
    <property type="entry name" value="Low-density Lipoprotein Receptor"/>
    <property type="match status" value="13"/>
</dbReference>
<dbReference type="GO" id="GO:0008483">
    <property type="term" value="F:transaminase activity"/>
    <property type="evidence" value="ECO:0007669"/>
    <property type="project" value="InterPro"/>
</dbReference>
<dbReference type="SUPFAM" id="SSF57196">
    <property type="entry name" value="EGF/Laminin"/>
    <property type="match status" value="2"/>
</dbReference>
<comment type="similarity">
    <text evidence="2">Belongs to the class-III pyridoxal-phosphate-dependent aminotransferase family.</text>
</comment>
<feature type="disulfide bond" evidence="14">
    <location>
        <begin position="1598"/>
        <end position="1616"/>
    </location>
</feature>
<comment type="caution">
    <text evidence="14">Lacks conserved residue(s) required for the propagation of feature annotation.</text>
</comment>
<keyword evidence="9 16" id="KW-1133">Transmembrane helix</keyword>
<feature type="repeat" description="LDL-receptor class B" evidence="15">
    <location>
        <begin position="1015"/>
        <end position="1057"/>
    </location>
</feature>
<dbReference type="Gene3D" id="3.40.640.10">
    <property type="entry name" value="Type I PLP-dependent aspartate aminotransferase-like (Major domain)"/>
    <property type="match status" value="1"/>
</dbReference>
<dbReference type="GO" id="GO:0005509">
    <property type="term" value="F:calcium ion binding"/>
    <property type="evidence" value="ECO:0007669"/>
    <property type="project" value="InterPro"/>
</dbReference>
<dbReference type="InterPro" id="IPR002172">
    <property type="entry name" value="LDrepeatLR_classA_rpt"/>
</dbReference>
<dbReference type="GO" id="GO:0042562">
    <property type="term" value="F:hormone binding"/>
    <property type="evidence" value="ECO:0007669"/>
    <property type="project" value="TreeGrafter"/>
</dbReference>
<dbReference type="PANTHER" id="PTHR22722">
    <property type="entry name" value="LOW-DENSITY LIPOPROTEIN RECEPTOR-RELATED PROTEIN 2-RELATED"/>
    <property type="match status" value="1"/>
</dbReference>
<dbReference type="PROSITE" id="PS51120">
    <property type="entry name" value="LDLRB"/>
    <property type="match status" value="2"/>
</dbReference>
<dbReference type="Pfam" id="PF00058">
    <property type="entry name" value="Ldl_recept_b"/>
    <property type="match status" value="2"/>
</dbReference>
<feature type="disulfide bond" evidence="14">
    <location>
        <begin position="1696"/>
        <end position="1711"/>
    </location>
</feature>
<evidence type="ECO:0000259" key="17">
    <source>
        <dbReference type="PROSITE" id="PS01186"/>
    </source>
</evidence>
<feature type="disulfide bond" evidence="14">
    <location>
        <begin position="1713"/>
        <end position="1725"/>
    </location>
</feature>
<keyword evidence="19" id="KW-1185">Reference proteome</keyword>
<dbReference type="SUPFAM" id="SSF57424">
    <property type="entry name" value="LDL receptor-like module"/>
    <property type="match status" value="13"/>
</dbReference>
<dbReference type="InterPro" id="IPR011042">
    <property type="entry name" value="6-blade_b-propeller_TolB-like"/>
</dbReference>
<evidence type="ECO:0000256" key="1">
    <source>
        <dbReference type="ARBA" id="ARBA00004479"/>
    </source>
</evidence>
<dbReference type="SMART" id="SM00192">
    <property type="entry name" value="LDLa"/>
    <property type="match status" value="13"/>
</dbReference>
<evidence type="ECO:0000256" key="8">
    <source>
        <dbReference type="ARBA" id="ARBA00022898"/>
    </source>
</evidence>
<dbReference type="GO" id="GO:0006898">
    <property type="term" value="P:receptor-mediated endocytosis"/>
    <property type="evidence" value="ECO:0007669"/>
    <property type="project" value="TreeGrafter"/>
</dbReference>
<feature type="disulfide bond" evidence="14">
    <location>
        <begin position="555"/>
        <end position="570"/>
    </location>
</feature>
<gene>
    <name evidence="18" type="ORF">PVAND_013864</name>
</gene>
<evidence type="ECO:0000256" key="2">
    <source>
        <dbReference type="ARBA" id="ARBA00008954"/>
    </source>
</evidence>
<dbReference type="Pfam" id="PF00202">
    <property type="entry name" value="Aminotran_3"/>
    <property type="match status" value="1"/>
</dbReference>
<dbReference type="CDD" id="cd00610">
    <property type="entry name" value="OAT_like"/>
    <property type="match status" value="1"/>
</dbReference>
<dbReference type="EMBL" id="JADBJN010000001">
    <property type="protein sequence ID" value="KAG5684646.1"/>
    <property type="molecule type" value="Genomic_DNA"/>
</dbReference>
<feature type="transmembrane region" description="Helical" evidence="16">
    <location>
        <begin position="2205"/>
        <end position="2225"/>
    </location>
</feature>
<dbReference type="InterPro" id="IPR000033">
    <property type="entry name" value="LDLR_classB_rpt"/>
</dbReference>
<dbReference type="InterPro" id="IPR018097">
    <property type="entry name" value="EGF_Ca-bd_CS"/>
</dbReference>
<dbReference type="Gene3D" id="2.120.10.30">
    <property type="entry name" value="TolB, C-terminal domain"/>
    <property type="match status" value="3"/>
</dbReference>
<dbReference type="InterPro" id="IPR015424">
    <property type="entry name" value="PyrdxlP-dep_Trfase"/>
</dbReference>
<evidence type="ECO:0000256" key="3">
    <source>
        <dbReference type="ARBA" id="ARBA00022536"/>
    </source>
</evidence>
<feature type="disulfide bond" evidence="14">
    <location>
        <begin position="1732"/>
        <end position="1747"/>
    </location>
</feature>
<organism evidence="18 19">
    <name type="scientific">Polypedilum vanderplanki</name>
    <name type="common">Sleeping chironomid midge</name>
    <dbReference type="NCBI Taxonomy" id="319348"/>
    <lineage>
        <taxon>Eukaryota</taxon>
        <taxon>Metazoa</taxon>
        <taxon>Ecdysozoa</taxon>
        <taxon>Arthropoda</taxon>
        <taxon>Hexapoda</taxon>
        <taxon>Insecta</taxon>
        <taxon>Pterygota</taxon>
        <taxon>Neoptera</taxon>
        <taxon>Endopterygota</taxon>
        <taxon>Diptera</taxon>
        <taxon>Nematocera</taxon>
        <taxon>Chironomoidea</taxon>
        <taxon>Chironomidae</taxon>
        <taxon>Chironominae</taxon>
        <taxon>Polypedilum</taxon>
        <taxon>Polypedilum</taxon>
    </lineage>
</organism>
<feature type="disulfide bond" evidence="14">
    <location>
        <begin position="1472"/>
        <end position="1490"/>
    </location>
</feature>
<dbReference type="PROSITE" id="PS00600">
    <property type="entry name" value="AA_TRANSFER_CLASS_3"/>
    <property type="match status" value="1"/>
</dbReference>
<proteinExistence type="inferred from homology"/>
<dbReference type="CDD" id="cd00112">
    <property type="entry name" value="LDLa"/>
    <property type="match status" value="13"/>
</dbReference>
<dbReference type="Pfam" id="PF00057">
    <property type="entry name" value="Ldl_recept_a"/>
    <property type="match status" value="12"/>
</dbReference>
<keyword evidence="10 16" id="KW-0472">Membrane</keyword>
<evidence type="ECO:0000256" key="6">
    <source>
        <dbReference type="ARBA" id="ARBA00022729"/>
    </source>
</evidence>
<dbReference type="PROSITE" id="PS01209">
    <property type="entry name" value="LDLRA_1"/>
    <property type="match status" value="7"/>
</dbReference>
<evidence type="ECO:0000256" key="5">
    <source>
        <dbReference type="ARBA" id="ARBA00022692"/>
    </source>
</evidence>
<name>A0A9J6CSL1_POLVA</name>
<evidence type="ECO:0000313" key="18">
    <source>
        <dbReference type="EMBL" id="KAG5684646.1"/>
    </source>
</evidence>
<evidence type="ECO:0000256" key="9">
    <source>
        <dbReference type="ARBA" id="ARBA00022989"/>
    </source>
</evidence>
<dbReference type="Pfam" id="PF07645">
    <property type="entry name" value="EGF_CA"/>
    <property type="match status" value="2"/>
</dbReference>
<evidence type="ECO:0000256" key="13">
    <source>
        <dbReference type="ARBA" id="ARBA00023180"/>
    </source>
</evidence>
<dbReference type="PROSITE" id="PS01187">
    <property type="entry name" value="EGF_CA"/>
    <property type="match status" value="1"/>
</dbReference>
<keyword evidence="13" id="KW-0325">Glycoprotein</keyword>
<feature type="disulfide bond" evidence="14">
    <location>
        <begin position="1630"/>
        <end position="1642"/>
    </location>
</feature>
<feature type="disulfide bond" evidence="14">
    <location>
        <begin position="1591"/>
        <end position="1603"/>
    </location>
</feature>
<keyword evidence="5 16" id="KW-0812">Transmembrane</keyword>
<feature type="repeat" description="LDL-receptor class B" evidence="15">
    <location>
        <begin position="972"/>
        <end position="1014"/>
    </location>
</feature>
<keyword evidence="12" id="KW-0675">Receptor</keyword>
<dbReference type="PANTHER" id="PTHR22722:SF14">
    <property type="entry name" value="MEGALIN, ISOFORM A"/>
    <property type="match status" value="1"/>
</dbReference>
<dbReference type="Proteomes" id="UP001107558">
    <property type="component" value="Chromosome 1"/>
</dbReference>
<evidence type="ECO:0000313" key="19">
    <source>
        <dbReference type="Proteomes" id="UP001107558"/>
    </source>
</evidence>
<comment type="subcellular location">
    <subcellularLocation>
        <location evidence="1">Membrane</location>
        <topology evidence="1">Single-pass type I membrane protein</topology>
    </subcellularLocation>
</comment>
<dbReference type="InterPro" id="IPR015421">
    <property type="entry name" value="PyrdxlP-dep_Trfase_major"/>
</dbReference>
<feature type="disulfide bond" evidence="14">
    <location>
        <begin position="1514"/>
        <end position="1532"/>
    </location>
</feature>
<feature type="disulfide bond" evidence="14">
    <location>
        <begin position="1637"/>
        <end position="1655"/>
    </location>
</feature>
<keyword evidence="4" id="KW-0254">Endocytosis</keyword>
<sequence length="2331" mass="263304">MTESVKELLPKKETIELRNKLIGKSCSLFYKSDPLKIVRGQGQYMFDEEGHKYLDCINNVATVGHCHPKVVEAGSKQMSIISTNSRFLHDEMILCAQNLINRMPGNTLSVCYFVNSGSEANDLALRLARAHTKQRDVITLDHAYHGHLLACMEISPYKFNQSDNIDVKKPNYVHIASCPDTYRGKYRDSDYPECELGEMYANDVKEIIENVEKEGRGIAAFIAESLQSCGGQIIYPKDYFRKVFKAVRANGGVCIADEVQVGFGRVGIKYWAFETQEVVPDIVTVAKPMGNGHPVGAVICTKEIADSFTNTNVQYFNTFGGNPVSCAIANAVMQVIEEEKLQENCLIVGDYLMQRSTELMRNFSIIGDVRGMGLFIGIELVKDRKLRTPATEEAAFVVNRMKNIHKILVSSDGPDENVVKLKPPMVFNKQNADEFIAGFIECLQQLEERDKMRKLTTTQLPCALTASTTIMEKREHTLIVLCKIIFVSCYTSRNRLNIIDMTKRLKVLSLKTLFIATSLILISKKSIYTFADQCDLSTKFLCDDGKTCIPKSYLCNLEVDCPDKEDEIDCDIPKCESNNNKFRCRDGACISADLICDEAPDCKDFSDESDELCDKIKERRNESNSIVYSTAKVECNATTHFQCSDYACIPNEEVCNGARNCVNGEDENPKMCKEKKDKFKCPGFECKNGKCLERVEFICDGLDDCGDGSDEFHCARDCQLSDKKFLCKSGDECLNLSKVCDGKEDCHDKSDEGGQCFKKDACEKVDCKNDCVILPSGPTCLCKTGFQFNHTTEKCEDINECDIFGTCSQACVNTNGSHYCTCEKNFLLNQDGKSCDTTSSEVSLIYSTKNAIKRIALGQRNRGFHDLIYRAKQPVGVGYDGENFYWAEVQNEKEIIAKISTEKGSKKEILLTNGLVMPEYLVVDWLTKNIYFTDSARNHIAVCVNSGYHCTELVKNELIKSPRGIAIHPIESLLFWSDWGDHSHIGISYMDGSQSRILVDNVAWPNGLTVDWPNGRIYWVDARQFKIESATLTGEDRRVILNGVFLHPFSLTLHGNYLYWCDFESRSIEYCDKFTGKQHDVLLQGEDILDIKIFDKASMPQIKHACMDNSCSHICLLSSNNSYTCACPMDMELMSDEHSCTYSKDSYKIIYGIGNYLTQRPYKAFGRSIETEPKIVEDWFDRMEFNSLNGDIFYADNYKGKIMVLDTYGDSHVLVEDKHLSVSSMSFDYLANNLYWSNEKEGTIEVLSLNTKKRTILYHYKGNYKPNAIAVIPSIGEMFVALVSDDHSHIDRHSIKGEMFDDRHVYLIETGLSNTGPFHFAIDEIEKKIYWSDTGYRKIEFANFNGSDRMQFVIPEKSPSSIALIDDCLHWISRKSDSIRWKNKTGKGQVKAMEINMPKSLSKKDYPDIVNIISGAPLKISKHPCMTDNGGCSDICISDGPTQRVCECATGYEFIDKQNMTCVKRSICDFRCKSGECIESKKKCDGKADCKDKSDEEKQLCGNPNTCFIDEFRCDNGECISMQYRCDHNYNCKDKSDEKNCPKEGELFKCKTDQIQCPNTDVCIYTTQLCDQTKDCEDGFDESAENCNRKCHKTEFKCDSGQCIPKEFECNGQIDCVDGTDEHTGCIPVCKSPKKACRDGHCIPAKLFCDGNEDCRDGYDEANCENASKSCNIDEFQCRPINPNQEPICVPKSQKCDRVVDCPLGEDERGCDCPRHMFECDNGQCIIDMFRCDGVSQCRDNSDEKDCKPKNSDVHMKAVTCSKNTFRCSDGTCLNYENVCDGKKDCEDDEGSTCNLACTANSCDEICHKTPKGSVCACQEGFELKAKGERKCVDINECLSFPCSQICKNIQGSFECSCYEGYILTNNGIDCKAKGKAQKLFYILFDQVRMITVSSQIDEDIIFDGKLPLTDIAVDFKLNMAIISSEDANEMIAVHINDGSIVKNYTKFPPARLLSYDWITKNLYIVNKPSLDRCEIHICNIMTENCILLKRFQKHNEYISSIDIDPINNYIFFIKNTISFYAKINSEIIRMKLDGSDEKRIFMEETQALLRALTIDIDRETIFFTEVSSQSLQAIDYDGHKINTIAHQSKNLRYPIAISVFENHAYVLDEKSSKVTKCKVYGDNSCDAMNFNAGASRRILISHEVKQKERNNFCENNKCSEICINADLGAKCLCSKEKGLIPAIYCSEMIKDNSISPTPEKSSYIWLYLMFLIIIITGGLAYYVYKKRGFHHNWNINIHFDGNKGPVVTEFTPNLKEAQLTKVTGASTTSSGIPYLTVDGVEYNELINNNATPSDYLSVNSKVVNETEFEVPPEEEEEIFDNECDKSRLIH</sequence>
<feature type="disulfide bond" evidence="14">
    <location>
        <begin position="1720"/>
        <end position="1738"/>
    </location>
</feature>
<keyword evidence="8" id="KW-0663">Pyridoxal phosphate</keyword>
<evidence type="ECO:0000256" key="10">
    <source>
        <dbReference type="ARBA" id="ARBA00023136"/>
    </source>
</evidence>
<reference evidence="18" key="1">
    <citation type="submission" date="2021-03" db="EMBL/GenBank/DDBJ databases">
        <title>Chromosome level genome of the anhydrobiotic midge Polypedilum vanderplanki.</title>
        <authorList>
            <person name="Yoshida Y."/>
            <person name="Kikawada T."/>
            <person name="Gusev O."/>
        </authorList>
    </citation>
    <scope>NUCLEOTIDE SEQUENCE</scope>
    <source>
        <strain evidence="18">NIAS01</strain>
        <tissue evidence="18">Whole body or cell culture</tissue>
    </source>
</reference>
<dbReference type="GO" id="GO:0043235">
    <property type="term" value="C:receptor complex"/>
    <property type="evidence" value="ECO:0007669"/>
    <property type="project" value="TreeGrafter"/>
</dbReference>
<dbReference type="SMART" id="SM00135">
    <property type="entry name" value="LY"/>
    <property type="match status" value="8"/>
</dbReference>
<evidence type="ECO:0000256" key="4">
    <source>
        <dbReference type="ARBA" id="ARBA00022583"/>
    </source>
</evidence>
<dbReference type="GO" id="GO:0016324">
    <property type="term" value="C:apical plasma membrane"/>
    <property type="evidence" value="ECO:0007669"/>
    <property type="project" value="TreeGrafter"/>
</dbReference>
<dbReference type="PROSITE" id="PS00010">
    <property type="entry name" value="ASX_HYDROXYL"/>
    <property type="match status" value="1"/>
</dbReference>
<keyword evidence="6" id="KW-0732">Signal</keyword>
<dbReference type="InterPro" id="IPR049883">
    <property type="entry name" value="NOTCH1_EGF-like"/>
</dbReference>
<dbReference type="InterPro" id="IPR015422">
    <property type="entry name" value="PyrdxlP-dep_Trfase_small"/>
</dbReference>
<feature type="disulfide bond" evidence="14">
    <location>
        <begin position="1526"/>
        <end position="1541"/>
    </location>
</feature>
<evidence type="ECO:0000256" key="7">
    <source>
        <dbReference type="ARBA" id="ARBA00022737"/>
    </source>
</evidence>
<evidence type="ECO:0000256" key="14">
    <source>
        <dbReference type="PROSITE-ProRule" id="PRU00124"/>
    </source>
</evidence>
<dbReference type="PRINTS" id="PR00261">
    <property type="entry name" value="LDLRECEPTOR"/>
</dbReference>
<dbReference type="GO" id="GO:0030170">
    <property type="term" value="F:pyridoxal phosphate binding"/>
    <property type="evidence" value="ECO:0007669"/>
    <property type="project" value="InterPro"/>
</dbReference>
<feature type="disulfide bond" evidence="14">
    <location>
        <begin position="1507"/>
        <end position="1519"/>
    </location>
</feature>
<dbReference type="InterPro" id="IPR036055">
    <property type="entry name" value="LDL_receptor-like_sf"/>
</dbReference>
<keyword evidence="11 14" id="KW-1015">Disulfide bond</keyword>
<feature type="disulfide bond" evidence="14">
    <location>
        <begin position="1761"/>
        <end position="1773"/>
    </location>
</feature>
<dbReference type="SMART" id="SM00179">
    <property type="entry name" value="EGF_CA"/>
    <property type="match status" value="3"/>
</dbReference>
<accession>A0A9J6CSL1</accession>
<feature type="domain" description="EGF-like" evidence="17">
    <location>
        <begin position="780"/>
        <end position="795"/>
    </location>
</feature>
<dbReference type="CDD" id="cd00054">
    <property type="entry name" value="EGF_CA"/>
    <property type="match status" value="2"/>
</dbReference>
<feature type="disulfide bond" evidence="14">
    <location>
        <begin position="1768"/>
        <end position="1786"/>
    </location>
</feature>
<feature type="disulfide bond" evidence="14">
    <location>
        <begin position="584"/>
        <end position="602"/>
    </location>
</feature>
<dbReference type="InterPro" id="IPR000742">
    <property type="entry name" value="EGF"/>
</dbReference>
<dbReference type="FunFam" id="2.10.25.10:FF:000009">
    <property type="entry name" value="Low-density lipoprotein receptor isoform 1"/>
    <property type="match status" value="2"/>
</dbReference>